<dbReference type="RefSeq" id="XP_070448159.1">
    <property type="nucleotide sequence ID" value="XM_070592058.1"/>
</dbReference>
<name>A0ABM4M640_EQUPR</name>
<evidence type="ECO:0000256" key="1">
    <source>
        <dbReference type="SAM" id="MobiDB-lite"/>
    </source>
</evidence>
<feature type="region of interest" description="Disordered" evidence="1">
    <location>
        <begin position="83"/>
        <end position="107"/>
    </location>
</feature>
<keyword evidence="2" id="KW-1185">Reference proteome</keyword>
<gene>
    <name evidence="3" type="primary">LOC139079090</name>
</gene>
<accession>A0ABM4M640</accession>
<feature type="region of interest" description="Disordered" evidence="1">
    <location>
        <begin position="1"/>
        <end position="51"/>
    </location>
</feature>
<reference evidence="3" key="1">
    <citation type="submission" date="2025-08" db="UniProtKB">
        <authorList>
            <consortium name="RefSeq"/>
        </authorList>
    </citation>
    <scope>IDENTIFICATION</scope>
    <source>
        <tissue evidence="3">Blood</tissue>
    </source>
</reference>
<dbReference type="GeneID" id="139079090"/>
<protein>
    <submittedName>
        <fullName evidence="3">Uncharacterized protein isoform X1</fullName>
    </submittedName>
</protein>
<evidence type="ECO:0000313" key="3">
    <source>
        <dbReference type="RefSeq" id="XP_070448159.1"/>
    </source>
</evidence>
<dbReference type="Proteomes" id="UP001652662">
    <property type="component" value="Chromosome 24"/>
</dbReference>
<organism evidence="2 3">
    <name type="scientific">Equus przewalskii</name>
    <name type="common">Przewalski's horse</name>
    <name type="synonym">Equus caballus przewalskii</name>
    <dbReference type="NCBI Taxonomy" id="9798"/>
    <lineage>
        <taxon>Eukaryota</taxon>
        <taxon>Metazoa</taxon>
        <taxon>Chordata</taxon>
        <taxon>Craniata</taxon>
        <taxon>Vertebrata</taxon>
        <taxon>Euteleostomi</taxon>
        <taxon>Mammalia</taxon>
        <taxon>Eutheria</taxon>
        <taxon>Laurasiatheria</taxon>
        <taxon>Perissodactyla</taxon>
        <taxon>Equidae</taxon>
        <taxon>Equus</taxon>
    </lineage>
</organism>
<feature type="compositionally biased region" description="Basic and acidic residues" evidence="1">
    <location>
        <begin position="20"/>
        <end position="29"/>
    </location>
</feature>
<proteinExistence type="predicted"/>
<evidence type="ECO:0000313" key="2">
    <source>
        <dbReference type="Proteomes" id="UP001652662"/>
    </source>
</evidence>
<feature type="compositionally biased region" description="Acidic residues" evidence="1">
    <location>
        <begin position="9"/>
        <end position="19"/>
    </location>
</feature>
<sequence>MKDPAGGVCEEEAEDEEEEGGRREEDRSPRGGGGEPRAAPGDRALPRGRDAGRWGIFAHAATLTPAASSSEEDHTCACSRFGGEHPQSCWRRPFCKSQQSPFHDITT</sequence>
<feature type="compositionally biased region" description="Polar residues" evidence="1">
    <location>
        <begin position="96"/>
        <end position="107"/>
    </location>
</feature>